<sequence length="170" mass="20168">MKKKAFQWYLKSAEGYNIKDEQKAFQWYLKLAEAELGNSDELNNLGIGTIEDEEKAFQWLFKPTEGGNNYGKYFLGCCYKNEIGTSKDEEKAFHSINELVDVIIQITHLGENAKEWEIWRWIDYSKFKDWLTNDIITKMKIQFANKAYDSELALMKKCWHKEWIEQLTVN</sequence>
<dbReference type="InterPro" id="IPR006597">
    <property type="entry name" value="Sel1-like"/>
</dbReference>
<organism evidence="1 2">
    <name type="scientific">Diversispora epigaea</name>
    <dbReference type="NCBI Taxonomy" id="1348612"/>
    <lineage>
        <taxon>Eukaryota</taxon>
        <taxon>Fungi</taxon>
        <taxon>Fungi incertae sedis</taxon>
        <taxon>Mucoromycota</taxon>
        <taxon>Glomeromycotina</taxon>
        <taxon>Glomeromycetes</taxon>
        <taxon>Diversisporales</taxon>
        <taxon>Diversisporaceae</taxon>
        <taxon>Diversispora</taxon>
    </lineage>
</organism>
<dbReference type="InterPro" id="IPR011990">
    <property type="entry name" value="TPR-like_helical_dom_sf"/>
</dbReference>
<reference evidence="1 2" key="1">
    <citation type="submission" date="2018-08" db="EMBL/GenBank/DDBJ databases">
        <title>Genome and evolution of the arbuscular mycorrhizal fungus Diversispora epigaea (formerly Glomus versiforme) and its bacterial endosymbionts.</title>
        <authorList>
            <person name="Sun X."/>
            <person name="Fei Z."/>
            <person name="Harrison M."/>
        </authorList>
    </citation>
    <scope>NUCLEOTIDE SEQUENCE [LARGE SCALE GENOMIC DNA]</scope>
    <source>
        <strain evidence="1 2">IT104</strain>
    </source>
</reference>
<comment type="caution">
    <text evidence="1">The sequence shown here is derived from an EMBL/GenBank/DDBJ whole genome shotgun (WGS) entry which is preliminary data.</text>
</comment>
<proteinExistence type="predicted"/>
<dbReference type="SUPFAM" id="SSF81901">
    <property type="entry name" value="HCP-like"/>
    <property type="match status" value="1"/>
</dbReference>
<protein>
    <submittedName>
        <fullName evidence="1">Uncharacterized protein</fullName>
    </submittedName>
</protein>
<dbReference type="OrthoDB" id="2260164at2759"/>
<dbReference type="Proteomes" id="UP000266861">
    <property type="component" value="Unassembled WGS sequence"/>
</dbReference>
<name>A0A397JDK8_9GLOM</name>
<dbReference type="EMBL" id="PQFF01000051">
    <property type="protein sequence ID" value="RHZ86131.1"/>
    <property type="molecule type" value="Genomic_DNA"/>
</dbReference>
<gene>
    <name evidence="1" type="ORF">Glove_54g34</name>
</gene>
<evidence type="ECO:0000313" key="1">
    <source>
        <dbReference type="EMBL" id="RHZ86131.1"/>
    </source>
</evidence>
<evidence type="ECO:0000313" key="2">
    <source>
        <dbReference type="Proteomes" id="UP000266861"/>
    </source>
</evidence>
<accession>A0A397JDK8</accession>
<dbReference type="Gene3D" id="1.25.40.10">
    <property type="entry name" value="Tetratricopeptide repeat domain"/>
    <property type="match status" value="1"/>
</dbReference>
<dbReference type="Pfam" id="PF08238">
    <property type="entry name" value="Sel1"/>
    <property type="match status" value="3"/>
</dbReference>
<keyword evidence="2" id="KW-1185">Reference proteome</keyword>
<dbReference type="AlphaFoldDB" id="A0A397JDK8"/>